<dbReference type="Proteomes" id="UP000680866">
    <property type="component" value="Chromosome"/>
</dbReference>
<dbReference type="GO" id="GO:0016787">
    <property type="term" value="F:hydrolase activity"/>
    <property type="evidence" value="ECO:0007669"/>
    <property type="project" value="UniProtKB-KW"/>
</dbReference>
<name>A0A810N1A0_9ACTN</name>
<sequence length="268" mass="29363">MPVSYLDRGEGRIAYEVTGTGPLVVCLPGMGDLRSVYRFTVPALVDAGYRVATVDLRGHGDSDDGFSRHDDVALGTDLLALVEELGGPAVVLGNSMGAGAAVWAAAEAPDRIAGLVLLGPFVRDPDLNPAMNLAFRLLLTKPWGPAAWHWYYQKFYPGRPPADLTGHRARIRESLRRGDHWRSFVKTTRTSHRPAEQRLDSVHAPTLVVMGTKDPDFPDPAAEARFVAERLRGEPLLVPDAGHYPMAEYPELVNPELVRFIRTVHADA</sequence>
<dbReference type="RefSeq" id="WP_212824918.1">
    <property type="nucleotide sequence ID" value="NZ_AP023359.1"/>
</dbReference>
<proteinExistence type="predicted"/>
<dbReference type="InterPro" id="IPR000073">
    <property type="entry name" value="AB_hydrolase_1"/>
</dbReference>
<dbReference type="PANTHER" id="PTHR43798">
    <property type="entry name" value="MONOACYLGLYCEROL LIPASE"/>
    <property type="match status" value="1"/>
</dbReference>
<evidence type="ECO:0000313" key="2">
    <source>
        <dbReference type="EMBL" id="BCJ65458.1"/>
    </source>
</evidence>
<dbReference type="PRINTS" id="PR00412">
    <property type="entry name" value="EPOXHYDRLASE"/>
</dbReference>
<dbReference type="InterPro" id="IPR000639">
    <property type="entry name" value="Epox_hydrolase-like"/>
</dbReference>
<feature type="domain" description="AB hydrolase-1" evidence="1">
    <location>
        <begin position="24"/>
        <end position="254"/>
    </location>
</feature>
<evidence type="ECO:0000259" key="1">
    <source>
        <dbReference type="Pfam" id="PF12697"/>
    </source>
</evidence>
<dbReference type="Gene3D" id="3.40.50.1820">
    <property type="entry name" value="alpha/beta hydrolase"/>
    <property type="match status" value="1"/>
</dbReference>
<dbReference type="SUPFAM" id="SSF53474">
    <property type="entry name" value="alpha/beta-Hydrolases"/>
    <property type="match status" value="1"/>
</dbReference>
<keyword evidence="2" id="KW-0378">Hydrolase</keyword>
<organism evidence="2 3">
    <name type="scientific">Polymorphospora rubra</name>
    <dbReference type="NCBI Taxonomy" id="338584"/>
    <lineage>
        <taxon>Bacteria</taxon>
        <taxon>Bacillati</taxon>
        <taxon>Actinomycetota</taxon>
        <taxon>Actinomycetes</taxon>
        <taxon>Micromonosporales</taxon>
        <taxon>Micromonosporaceae</taxon>
        <taxon>Polymorphospora</taxon>
    </lineage>
</organism>
<keyword evidence="3" id="KW-1185">Reference proteome</keyword>
<dbReference type="KEGG" id="pry:Prubr_24790"/>
<dbReference type="Pfam" id="PF12697">
    <property type="entry name" value="Abhydrolase_6"/>
    <property type="match status" value="1"/>
</dbReference>
<dbReference type="AlphaFoldDB" id="A0A810N1A0"/>
<dbReference type="PANTHER" id="PTHR43798:SF33">
    <property type="entry name" value="HYDROLASE, PUTATIVE (AFU_ORTHOLOGUE AFUA_2G14860)-RELATED"/>
    <property type="match status" value="1"/>
</dbReference>
<accession>A0A810N1A0</accession>
<dbReference type="PRINTS" id="PR00111">
    <property type="entry name" value="ABHYDROLASE"/>
</dbReference>
<evidence type="ECO:0000313" key="3">
    <source>
        <dbReference type="Proteomes" id="UP000680866"/>
    </source>
</evidence>
<reference evidence="2" key="1">
    <citation type="submission" date="2020-08" db="EMBL/GenBank/DDBJ databases">
        <title>Whole genome shotgun sequence of Polymorphospora rubra NBRC 101157.</title>
        <authorList>
            <person name="Komaki H."/>
            <person name="Tamura T."/>
        </authorList>
    </citation>
    <scope>NUCLEOTIDE SEQUENCE</scope>
    <source>
        <strain evidence="2">NBRC 101157</strain>
    </source>
</reference>
<gene>
    <name evidence="2" type="ORF">Prubr_24790</name>
</gene>
<dbReference type="GO" id="GO:0016020">
    <property type="term" value="C:membrane"/>
    <property type="evidence" value="ECO:0007669"/>
    <property type="project" value="TreeGrafter"/>
</dbReference>
<dbReference type="InterPro" id="IPR050266">
    <property type="entry name" value="AB_hydrolase_sf"/>
</dbReference>
<dbReference type="EMBL" id="AP023359">
    <property type="protein sequence ID" value="BCJ65458.1"/>
    <property type="molecule type" value="Genomic_DNA"/>
</dbReference>
<dbReference type="InterPro" id="IPR029058">
    <property type="entry name" value="AB_hydrolase_fold"/>
</dbReference>
<protein>
    <submittedName>
        <fullName evidence="2">Hydrolase</fullName>
    </submittedName>
</protein>